<evidence type="ECO:0000313" key="2">
    <source>
        <dbReference type="Proteomes" id="UP000292884"/>
    </source>
</evidence>
<name>A0A4R0MME3_9SPHI</name>
<dbReference type="AlphaFoldDB" id="A0A4R0MME3"/>
<proteinExistence type="predicted"/>
<dbReference type="OrthoDB" id="997000at2"/>
<dbReference type="RefSeq" id="WP_131555458.1">
    <property type="nucleotide sequence ID" value="NZ_SJSK01000007.1"/>
</dbReference>
<sequence length="119" mass="13925">MPNFECLYFLENFYLYILEIKRTDLPKDAGAEAIFKWLMIDKETLTITPLSFNSMDAAGEIEERYFEEGYLKFNNSIGTFIEKYNSAQHPLDRRLEWKIATPLSNAIIEMMANESLSHL</sequence>
<keyword evidence="2" id="KW-1185">Reference proteome</keyword>
<gene>
    <name evidence="1" type="ORF">EZ428_21845</name>
</gene>
<dbReference type="Proteomes" id="UP000292884">
    <property type="component" value="Unassembled WGS sequence"/>
</dbReference>
<reference evidence="1 2" key="1">
    <citation type="submission" date="2019-02" db="EMBL/GenBank/DDBJ databases">
        <title>Pedobacter sp. RP-1-13 sp. nov., isolated from Arctic soil.</title>
        <authorList>
            <person name="Dahal R.H."/>
        </authorList>
    </citation>
    <scope>NUCLEOTIDE SEQUENCE [LARGE SCALE GENOMIC DNA]</scope>
    <source>
        <strain evidence="1 2">RP-1-13</strain>
    </source>
</reference>
<dbReference type="EMBL" id="SJSK01000007">
    <property type="protein sequence ID" value="TCC87342.1"/>
    <property type="molecule type" value="Genomic_DNA"/>
</dbReference>
<organism evidence="1 2">
    <name type="scientific">Pedobacter frigiditerrae</name>
    <dbReference type="NCBI Taxonomy" id="2530452"/>
    <lineage>
        <taxon>Bacteria</taxon>
        <taxon>Pseudomonadati</taxon>
        <taxon>Bacteroidota</taxon>
        <taxon>Sphingobacteriia</taxon>
        <taxon>Sphingobacteriales</taxon>
        <taxon>Sphingobacteriaceae</taxon>
        <taxon>Pedobacter</taxon>
    </lineage>
</organism>
<comment type="caution">
    <text evidence="1">The sequence shown here is derived from an EMBL/GenBank/DDBJ whole genome shotgun (WGS) entry which is preliminary data.</text>
</comment>
<evidence type="ECO:0000313" key="1">
    <source>
        <dbReference type="EMBL" id="TCC87342.1"/>
    </source>
</evidence>
<protein>
    <submittedName>
        <fullName evidence="1">Uncharacterized protein</fullName>
    </submittedName>
</protein>
<accession>A0A4R0MME3</accession>